<proteinExistence type="predicted"/>
<sequence length="455" mass="52390">MPNIALVGSGGGERAMLGLLGSLVQLKKCDLLDCILYLCGTSGSTWCMASLYKEPDWSTHLNAVLKDIMERLGAKVSLQDAWTKLHKYHDEPNFSLTHVWAVMFVSMIVKEIDENTISNQKGNHSKDPYPIYTVIDKQYKQKKLNQDAWFEITPHEAGYSVTGAFVDSAYFGSQFKNGNLIKKQPEIDMLYLQGLCGSALADKEKILKWFWEKIRGKWDKPRKEMFVSAQGLLHERRHDILKQHTLTIFENFEDWFETSEKGASFISILNDIIRLLKTWTWGTTYNFLYKMEEEDVRLSVLSEEKTYYEDAGLLNNSPYFPMLRKERDIDLIISLDFSAGDPMETVINTSEMCRDLKIPFPEVKLPRGVSEPDDFYLFEGENGAPTVIHIPLFNKVNCDGHIKEWVKRYRTFQSAYSHDMMIDLIEKAGENVKNNKARLVTAIREVIEKKKAKAC</sequence>
<evidence type="ECO:0000313" key="6">
    <source>
        <dbReference type="RefSeq" id="XP_030644475.1"/>
    </source>
</evidence>
<gene>
    <name evidence="6" type="primary">LOC115824892</name>
</gene>
<protein>
    <submittedName>
        <fullName evidence="6">Cytosolic phospholipase A2 gamma-like</fullName>
    </submittedName>
</protein>
<dbReference type="GO" id="GO:0005635">
    <property type="term" value="C:nuclear envelope"/>
    <property type="evidence" value="ECO:0007669"/>
    <property type="project" value="TreeGrafter"/>
</dbReference>
<dbReference type="InterPro" id="IPR002642">
    <property type="entry name" value="LysoPLipase_cat_dom"/>
</dbReference>
<dbReference type="InParanoid" id="A0A6J2WG22"/>
<dbReference type="PANTHER" id="PTHR10728">
    <property type="entry name" value="CYTOSOLIC PHOSPHOLIPASE A2"/>
    <property type="match status" value="1"/>
</dbReference>
<evidence type="ECO:0000256" key="1">
    <source>
        <dbReference type="ARBA" id="ARBA00022801"/>
    </source>
</evidence>
<organism evidence="5 6">
    <name type="scientific">Chanos chanos</name>
    <name type="common">Milkfish</name>
    <name type="synonym">Mugil chanos</name>
    <dbReference type="NCBI Taxonomy" id="29144"/>
    <lineage>
        <taxon>Eukaryota</taxon>
        <taxon>Metazoa</taxon>
        <taxon>Chordata</taxon>
        <taxon>Craniata</taxon>
        <taxon>Vertebrata</taxon>
        <taxon>Euteleostomi</taxon>
        <taxon>Actinopterygii</taxon>
        <taxon>Neopterygii</taxon>
        <taxon>Teleostei</taxon>
        <taxon>Ostariophysi</taxon>
        <taxon>Gonorynchiformes</taxon>
        <taxon>Chanidae</taxon>
        <taxon>Chanos</taxon>
    </lineage>
</organism>
<dbReference type="AlphaFoldDB" id="A0A6J2WG22"/>
<dbReference type="GeneID" id="115824892"/>
<evidence type="ECO:0000259" key="4">
    <source>
        <dbReference type="PROSITE" id="PS51210"/>
    </source>
</evidence>
<name>A0A6J2WG22_CHACN</name>
<feature type="domain" description="PLA2c" evidence="4">
    <location>
        <begin position="1"/>
        <end position="455"/>
    </location>
</feature>
<dbReference type="GO" id="GO:0005654">
    <property type="term" value="C:nucleoplasm"/>
    <property type="evidence" value="ECO:0007669"/>
    <property type="project" value="TreeGrafter"/>
</dbReference>
<dbReference type="SMART" id="SM00022">
    <property type="entry name" value="PLAc"/>
    <property type="match status" value="1"/>
</dbReference>
<dbReference type="Pfam" id="PF01735">
    <property type="entry name" value="PLA2_B"/>
    <property type="match status" value="1"/>
</dbReference>
<accession>A0A6J2WG22</accession>
<keyword evidence="3" id="KW-0442">Lipid degradation</keyword>
<reference evidence="6" key="1">
    <citation type="submission" date="2025-08" db="UniProtKB">
        <authorList>
            <consortium name="RefSeq"/>
        </authorList>
    </citation>
    <scope>IDENTIFICATION</scope>
</reference>
<dbReference type="PANTHER" id="PTHR10728:SF39">
    <property type="entry name" value="CYTOSOLIC PHOSPHOLIPASE A2 GAMMA"/>
    <property type="match status" value="1"/>
</dbReference>
<dbReference type="GO" id="GO:0005544">
    <property type="term" value="F:calcium-dependent phospholipid binding"/>
    <property type="evidence" value="ECO:0007669"/>
    <property type="project" value="TreeGrafter"/>
</dbReference>
<evidence type="ECO:0000256" key="3">
    <source>
        <dbReference type="PROSITE-ProRule" id="PRU00555"/>
    </source>
</evidence>
<dbReference type="InterPro" id="IPR016035">
    <property type="entry name" value="Acyl_Trfase/lysoPLipase"/>
</dbReference>
<dbReference type="GO" id="GO:0005509">
    <property type="term" value="F:calcium ion binding"/>
    <property type="evidence" value="ECO:0007669"/>
    <property type="project" value="TreeGrafter"/>
</dbReference>
<keyword evidence="5" id="KW-1185">Reference proteome</keyword>
<dbReference type="GO" id="GO:0047498">
    <property type="term" value="F:calcium-dependent phospholipase A2 activity"/>
    <property type="evidence" value="ECO:0007669"/>
    <property type="project" value="TreeGrafter"/>
</dbReference>
<dbReference type="PROSITE" id="PS51210">
    <property type="entry name" value="PLA2C"/>
    <property type="match status" value="1"/>
</dbReference>
<evidence type="ECO:0000313" key="5">
    <source>
        <dbReference type="Proteomes" id="UP000504632"/>
    </source>
</evidence>
<dbReference type="OrthoDB" id="270970at2759"/>
<dbReference type="Gene3D" id="3.40.1090.10">
    <property type="entry name" value="Cytosolic phospholipase A2 catalytic domain"/>
    <property type="match status" value="1"/>
</dbReference>
<dbReference type="RefSeq" id="XP_030644475.1">
    <property type="nucleotide sequence ID" value="XM_030788615.1"/>
</dbReference>
<keyword evidence="2 3" id="KW-0443">Lipid metabolism</keyword>
<dbReference type="Proteomes" id="UP000504632">
    <property type="component" value="Chromosome 12"/>
</dbReference>
<dbReference type="GO" id="GO:0005829">
    <property type="term" value="C:cytosol"/>
    <property type="evidence" value="ECO:0007669"/>
    <property type="project" value="TreeGrafter"/>
</dbReference>
<keyword evidence="1 3" id="KW-0378">Hydrolase</keyword>
<dbReference type="GO" id="GO:0046475">
    <property type="term" value="P:glycerophospholipid catabolic process"/>
    <property type="evidence" value="ECO:0007669"/>
    <property type="project" value="TreeGrafter"/>
</dbReference>
<evidence type="ECO:0000256" key="2">
    <source>
        <dbReference type="ARBA" id="ARBA00023098"/>
    </source>
</evidence>
<dbReference type="SUPFAM" id="SSF52151">
    <property type="entry name" value="FabD/lysophospholipase-like"/>
    <property type="match status" value="1"/>
</dbReference>